<proteinExistence type="predicted"/>
<sequence length="321" mass="37584">MKIENLDSIYQKFFSAMPVYSKNDHIYTLPKSIGDGCLKRVKTFSGLEIVFSNFHYKQKQIKQFSSEHEMVEIQFLLEGKNDIWVKGSECNINPRTSSFLFMKDFEVVFHFPELEQTRSLSIGLPVQLFDHYLVQYSGHSHAQFQYFLSKRPFRQHEIEVDPLIEHLIRRIVDEISDPDTSALLIEAKALELLNRSIHLLMFDSSRVRLAESLSRTDRMKLRKAAELMVSRMDHPPTLLELARLVGLNDYKLKIGFKAYYGTTVYGYLRNKRMEHALDLLRNEKRNVTEAAFEVGYTNLSAFSKCFRETFGVIPSHVKRYY</sequence>
<keyword evidence="2" id="KW-0238">DNA-binding</keyword>
<dbReference type="InterPro" id="IPR053142">
    <property type="entry name" value="PchR_regulatory_protein"/>
</dbReference>
<keyword evidence="1" id="KW-0805">Transcription regulation</keyword>
<evidence type="ECO:0000259" key="4">
    <source>
        <dbReference type="PROSITE" id="PS01124"/>
    </source>
</evidence>
<dbReference type="Gene3D" id="1.10.10.60">
    <property type="entry name" value="Homeodomain-like"/>
    <property type="match status" value="1"/>
</dbReference>
<dbReference type="PRINTS" id="PR00032">
    <property type="entry name" value="HTHARAC"/>
</dbReference>
<dbReference type="EMBL" id="QSND01000003">
    <property type="protein sequence ID" value="KAA6449343.1"/>
    <property type="molecule type" value="Genomic_DNA"/>
</dbReference>
<dbReference type="AlphaFoldDB" id="A0A5M8RQB4"/>
<evidence type="ECO:0000313" key="5">
    <source>
        <dbReference type="EMBL" id="KAA6449343.1"/>
    </source>
</evidence>
<dbReference type="PANTHER" id="PTHR47893">
    <property type="entry name" value="REGULATORY PROTEIN PCHR"/>
    <property type="match status" value="1"/>
</dbReference>
<dbReference type="PROSITE" id="PS01124">
    <property type="entry name" value="HTH_ARAC_FAMILY_2"/>
    <property type="match status" value="1"/>
</dbReference>
<dbReference type="SUPFAM" id="SSF46689">
    <property type="entry name" value="Homeodomain-like"/>
    <property type="match status" value="2"/>
</dbReference>
<dbReference type="InterPro" id="IPR018060">
    <property type="entry name" value="HTH_AraC"/>
</dbReference>
<reference evidence="5 6" key="1">
    <citation type="submission" date="2018-08" db="EMBL/GenBank/DDBJ databases">
        <title>Bacillus phenotypic plasticity.</title>
        <authorList>
            <person name="Hurtado E."/>
        </authorList>
    </citation>
    <scope>NUCLEOTIDE SEQUENCE [LARGE SCALE GENOMIC DNA]</scope>
    <source>
        <strain evidence="5 6">427</strain>
    </source>
</reference>
<dbReference type="InterPro" id="IPR009057">
    <property type="entry name" value="Homeodomain-like_sf"/>
</dbReference>
<comment type="caution">
    <text evidence="5">The sequence shown here is derived from an EMBL/GenBank/DDBJ whole genome shotgun (WGS) entry which is preliminary data.</text>
</comment>
<protein>
    <submittedName>
        <fullName evidence="5">AraC family transcriptional regulator</fullName>
    </submittedName>
</protein>
<evidence type="ECO:0000313" key="6">
    <source>
        <dbReference type="Proteomes" id="UP000324326"/>
    </source>
</evidence>
<dbReference type="SMART" id="SM00342">
    <property type="entry name" value="HTH_ARAC"/>
    <property type="match status" value="1"/>
</dbReference>
<dbReference type="Pfam" id="PF12833">
    <property type="entry name" value="HTH_18"/>
    <property type="match status" value="1"/>
</dbReference>
<dbReference type="GO" id="GO:0043565">
    <property type="term" value="F:sequence-specific DNA binding"/>
    <property type="evidence" value="ECO:0007669"/>
    <property type="project" value="InterPro"/>
</dbReference>
<dbReference type="GO" id="GO:0003700">
    <property type="term" value="F:DNA-binding transcription factor activity"/>
    <property type="evidence" value="ECO:0007669"/>
    <property type="project" value="InterPro"/>
</dbReference>
<evidence type="ECO:0000256" key="1">
    <source>
        <dbReference type="ARBA" id="ARBA00023015"/>
    </source>
</evidence>
<dbReference type="Proteomes" id="UP000324326">
    <property type="component" value="Unassembled WGS sequence"/>
</dbReference>
<gene>
    <name evidence="5" type="ORF">DX927_15630</name>
</gene>
<name>A0A5M8RQB4_9BACI</name>
<feature type="domain" description="HTH araC/xylS-type" evidence="4">
    <location>
        <begin position="222"/>
        <end position="320"/>
    </location>
</feature>
<accession>A0A5M8RQB4</accession>
<dbReference type="PANTHER" id="PTHR47893:SF1">
    <property type="entry name" value="REGULATORY PROTEIN PCHR"/>
    <property type="match status" value="1"/>
</dbReference>
<organism evidence="5 6">
    <name type="scientific">Bacillus swezeyi</name>
    <dbReference type="NCBI Taxonomy" id="1925020"/>
    <lineage>
        <taxon>Bacteria</taxon>
        <taxon>Bacillati</taxon>
        <taxon>Bacillota</taxon>
        <taxon>Bacilli</taxon>
        <taxon>Bacillales</taxon>
        <taxon>Bacillaceae</taxon>
        <taxon>Bacillus</taxon>
    </lineage>
</organism>
<dbReference type="InterPro" id="IPR020449">
    <property type="entry name" value="Tscrpt_reg_AraC-type_HTH"/>
</dbReference>
<evidence type="ECO:0000256" key="3">
    <source>
        <dbReference type="ARBA" id="ARBA00023163"/>
    </source>
</evidence>
<keyword evidence="3" id="KW-0804">Transcription</keyword>
<dbReference type="RefSeq" id="WP_148958596.1">
    <property type="nucleotide sequence ID" value="NZ_QSND01000003.1"/>
</dbReference>
<evidence type="ECO:0000256" key="2">
    <source>
        <dbReference type="ARBA" id="ARBA00023125"/>
    </source>
</evidence>